<proteinExistence type="predicted"/>
<protein>
    <submittedName>
        <fullName evidence="1">Uncharacterized protein</fullName>
    </submittedName>
</protein>
<sequence length="148" mass="16819">MNEVRSPSISFISISLSQSSFIFYYNTADSESLKVKFGFSCQVVVEKKIMRETKLTRHDVGRDKFVSEVWNWKNEYGGTILKQLRCLERCARVSPPAVDAHVQQLDQYLKNFDEELRRERESAATTGSAAQNLENNVKSTSGRGGCKN</sequence>
<evidence type="ECO:0000313" key="2">
    <source>
        <dbReference type="Proteomes" id="UP001060215"/>
    </source>
</evidence>
<reference evidence="1 2" key="1">
    <citation type="journal article" date="2022" name="Plant J.">
        <title>Chromosome-level genome of Camellia lanceoleosa provides a valuable resource for understanding genome evolution and self-incompatibility.</title>
        <authorList>
            <person name="Gong W."/>
            <person name="Xiao S."/>
            <person name="Wang L."/>
            <person name="Liao Z."/>
            <person name="Chang Y."/>
            <person name="Mo W."/>
            <person name="Hu G."/>
            <person name="Li W."/>
            <person name="Zhao G."/>
            <person name="Zhu H."/>
            <person name="Hu X."/>
            <person name="Ji K."/>
            <person name="Xiang X."/>
            <person name="Song Q."/>
            <person name="Yuan D."/>
            <person name="Jin S."/>
            <person name="Zhang L."/>
        </authorList>
    </citation>
    <scope>NUCLEOTIDE SEQUENCE [LARGE SCALE GENOMIC DNA]</scope>
    <source>
        <strain evidence="1">SQ_2022a</strain>
    </source>
</reference>
<dbReference type="Proteomes" id="UP001060215">
    <property type="component" value="Chromosome 2"/>
</dbReference>
<keyword evidence="2" id="KW-1185">Reference proteome</keyword>
<gene>
    <name evidence="1" type="ORF">LOK49_LG04G00139</name>
</gene>
<organism evidence="1 2">
    <name type="scientific">Camellia lanceoleosa</name>
    <dbReference type="NCBI Taxonomy" id="1840588"/>
    <lineage>
        <taxon>Eukaryota</taxon>
        <taxon>Viridiplantae</taxon>
        <taxon>Streptophyta</taxon>
        <taxon>Embryophyta</taxon>
        <taxon>Tracheophyta</taxon>
        <taxon>Spermatophyta</taxon>
        <taxon>Magnoliopsida</taxon>
        <taxon>eudicotyledons</taxon>
        <taxon>Gunneridae</taxon>
        <taxon>Pentapetalae</taxon>
        <taxon>asterids</taxon>
        <taxon>Ericales</taxon>
        <taxon>Theaceae</taxon>
        <taxon>Camellia</taxon>
    </lineage>
</organism>
<accession>A0ACC0I1F4</accession>
<dbReference type="EMBL" id="CM045759">
    <property type="protein sequence ID" value="KAI8018567.1"/>
    <property type="molecule type" value="Genomic_DNA"/>
</dbReference>
<name>A0ACC0I1F4_9ERIC</name>
<evidence type="ECO:0000313" key="1">
    <source>
        <dbReference type="EMBL" id="KAI8018567.1"/>
    </source>
</evidence>
<comment type="caution">
    <text evidence="1">The sequence shown here is derived from an EMBL/GenBank/DDBJ whole genome shotgun (WGS) entry which is preliminary data.</text>
</comment>